<feature type="compositionally biased region" description="Basic and acidic residues" evidence="6">
    <location>
        <begin position="12"/>
        <end position="25"/>
    </location>
</feature>
<keyword evidence="3 9" id="KW-0238">DNA-binding</keyword>
<dbReference type="InterPro" id="IPR039420">
    <property type="entry name" value="WalR-like"/>
</dbReference>
<evidence type="ECO:0000259" key="7">
    <source>
        <dbReference type="PROSITE" id="PS50043"/>
    </source>
</evidence>
<proteinExistence type="predicted"/>
<feature type="modified residue" description="4-aspartylphosphate" evidence="5">
    <location>
        <position position="99"/>
    </location>
</feature>
<dbReference type="EMBL" id="BNAT01000051">
    <property type="protein sequence ID" value="GHE60888.1"/>
    <property type="molecule type" value="Genomic_DNA"/>
</dbReference>
<dbReference type="Pfam" id="PF00072">
    <property type="entry name" value="Response_reg"/>
    <property type="match status" value="1"/>
</dbReference>
<dbReference type="CDD" id="cd17535">
    <property type="entry name" value="REC_NarL-like"/>
    <property type="match status" value="1"/>
</dbReference>
<reference evidence="9" key="2">
    <citation type="submission" date="2020-09" db="EMBL/GenBank/DDBJ databases">
        <authorList>
            <person name="Sun Q."/>
            <person name="Zhou Y."/>
        </authorList>
    </citation>
    <scope>NUCLEOTIDE SEQUENCE</scope>
    <source>
        <strain evidence="9">CGMCC 4.7403</strain>
    </source>
</reference>
<evidence type="ECO:0000256" key="6">
    <source>
        <dbReference type="SAM" id="MobiDB-lite"/>
    </source>
</evidence>
<dbReference type="GO" id="GO:0006355">
    <property type="term" value="P:regulation of DNA-templated transcription"/>
    <property type="evidence" value="ECO:0007669"/>
    <property type="project" value="InterPro"/>
</dbReference>
<evidence type="ECO:0000313" key="9">
    <source>
        <dbReference type="EMBL" id="GHE60888.1"/>
    </source>
</evidence>
<feature type="region of interest" description="Disordered" evidence="6">
    <location>
        <begin position="1"/>
        <end position="45"/>
    </location>
</feature>
<comment type="caution">
    <text evidence="9">The sequence shown here is derived from an EMBL/GenBank/DDBJ whole genome shotgun (WGS) entry which is preliminary data.</text>
</comment>
<dbReference type="Proteomes" id="UP000603227">
    <property type="component" value="Unassembled WGS sequence"/>
</dbReference>
<evidence type="ECO:0000259" key="8">
    <source>
        <dbReference type="PROSITE" id="PS50110"/>
    </source>
</evidence>
<evidence type="ECO:0000256" key="5">
    <source>
        <dbReference type="PROSITE-ProRule" id="PRU00169"/>
    </source>
</evidence>
<keyword evidence="2" id="KW-0805">Transcription regulation</keyword>
<dbReference type="GO" id="GO:0003677">
    <property type="term" value="F:DNA binding"/>
    <property type="evidence" value="ECO:0007669"/>
    <property type="project" value="UniProtKB-KW"/>
</dbReference>
<reference evidence="9" key="1">
    <citation type="journal article" date="2014" name="Int. J. Syst. Evol. Microbiol.">
        <title>Complete genome sequence of Corynebacterium casei LMG S-19264T (=DSM 44701T), isolated from a smear-ripened cheese.</title>
        <authorList>
            <consortium name="US DOE Joint Genome Institute (JGI-PGF)"/>
            <person name="Walter F."/>
            <person name="Albersmeier A."/>
            <person name="Kalinowski J."/>
            <person name="Ruckert C."/>
        </authorList>
    </citation>
    <scope>NUCLEOTIDE SEQUENCE</scope>
    <source>
        <strain evidence="9">CGMCC 4.7403</strain>
    </source>
</reference>
<name>A0A919DMX4_9ACTN</name>
<dbReference type="SMART" id="SM00421">
    <property type="entry name" value="HTH_LUXR"/>
    <property type="match status" value="1"/>
</dbReference>
<keyword evidence="1 5" id="KW-0597">Phosphoprotein</keyword>
<dbReference type="Pfam" id="PF00196">
    <property type="entry name" value="GerE"/>
    <property type="match status" value="1"/>
</dbReference>
<dbReference type="PANTHER" id="PTHR43214">
    <property type="entry name" value="TWO-COMPONENT RESPONSE REGULATOR"/>
    <property type="match status" value="1"/>
</dbReference>
<dbReference type="CDD" id="cd06170">
    <property type="entry name" value="LuxR_C_like"/>
    <property type="match status" value="1"/>
</dbReference>
<dbReference type="PANTHER" id="PTHR43214:SF24">
    <property type="entry name" value="TRANSCRIPTIONAL REGULATORY PROTEIN NARL-RELATED"/>
    <property type="match status" value="1"/>
</dbReference>
<dbReference type="PRINTS" id="PR00038">
    <property type="entry name" value="HTHLUXR"/>
</dbReference>
<dbReference type="GO" id="GO:0000160">
    <property type="term" value="P:phosphorelay signal transduction system"/>
    <property type="evidence" value="ECO:0007669"/>
    <property type="project" value="InterPro"/>
</dbReference>
<dbReference type="SMART" id="SM00448">
    <property type="entry name" value="REC"/>
    <property type="match status" value="1"/>
</dbReference>
<sequence>MGAAEQPGSGQDSDRERPRDRDGRTQGDTMTVLSPLPAEPRSKGGATRVLVADDHDLIRAGLSALIRADPRLRVVGEAVNGVDAVAKAALTEPDVILMDMRMSELDGVDACARILSSAPVRSRPRVLALSAFDTDEHVHAALRAGASGFLFKDARPEQLLYALHTVAAGYCLFPPSVARRLVQAYARTGRDGDEPQPALDRLTPRELEVLRLVATGSRNSEIAALLTVSEATVKSHLSRAMTKLGLYNRAQAVVLAYECGLVAPRHCCQDTKSLVGFGKSAR</sequence>
<dbReference type="InterPro" id="IPR058245">
    <property type="entry name" value="NreC/VraR/RcsB-like_REC"/>
</dbReference>
<keyword evidence="4" id="KW-0804">Transcription</keyword>
<dbReference type="PROSITE" id="PS50110">
    <property type="entry name" value="RESPONSE_REGULATORY"/>
    <property type="match status" value="1"/>
</dbReference>
<feature type="domain" description="HTH luxR-type" evidence="7">
    <location>
        <begin position="195"/>
        <end position="260"/>
    </location>
</feature>
<keyword evidence="10" id="KW-1185">Reference proteome</keyword>
<dbReference type="AlphaFoldDB" id="A0A919DMX4"/>
<evidence type="ECO:0000256" key="3">
    <source>
        <dbReference type="ARBA" id="ARBA00023125"/>
    </source>
</evidence>
<dbReference type="PROSITE" id="PS50043">
    <property type="entry name" value="HTH_LUXR_2"/>
    <property type="match status" value="1"/>
</dbReference>
<dbReference type="SUPFAM" id="SSF52172">
    <property type="entry name" value="CheY-like"/>
    <property type="match status" value="1"/>
</dbReference>
<dbReference type="InterPro" id="IPR000792">
    <property type="entry name" value="Tscrpt_reg_LuxR_C"/>
</dbReference>
<accession>A0A919DMX4</accession>
<evidence type="ECO:0000256" key="4">
    <source>
        <dbReference type="ARBA" id="ARBA00023163"/>
    </source>
</evidence>
<feature type="domain" description="Response regulatory" evidence="8">
    <location>
        <begin position="48"/>
        <end position="167"/>
    </location>
</feature>
<organism evidence="9 10">
    <name type="scientific">Streptomyces capitiformicae</name>
    <dbReference type="NCBI Taxonomy" id="2014920"/>
    <lineage>
        <taxon>Bacteria</taxon>
        <taxon>Bacillati</taxon>
        <taxon>Actinomycetota</taxon>
        <taxon>Actinomycetes</taxon>
        <taxon>Kitasatosporales</taxon>
        <taxon>Streptomycetaceae</taxon>
        <taxon>Streptomyces</taxon>
    </lineage>
</organism>
<dbReference type="InterPro" id="IPR001789">
    <property type="entry name" value="Sig_transdc_resp-reg_receiver"/>
</dbReference>
<dbReference type="InterPro" id="IPR011006">
    <property type="entry name" value="CheY-like_superfamily"/>
</dbReference>
<evidence type="ECO:0000256" key="2">
    <source>
        <dbReference type="ARBA" id="ARBA00023015"/>
    </source>
</evidence>
<dbReference type="SUPFAM" id="SSF46894">
    <property type="entry name" value="C-terminal effector domain of the bipartite response regulators"/>
    <property type="match status" value="1"/>
</dbReference>
<dbReference type="InterPro" id="IPR016032">
    <property type="entry name" value="Sig_transdc_resp-reg_C-effctor"/>
</dbReference>
<evidence type="ECO:0000313" key="10">
    <source>
        <dbReference type="Proteomes" id="UP000603227"/>
    </source>
</evidence>
<gene>
    <name evidence="9" type="ORF">GCM10017771_84120</name>
</gene>
<dbReference type="Gene3D" id="3.40.50.2300">
    <property type="match status" value="1"/>
</dbReference>
<evidence type="ECO:0000256" key="1">
    <source>
        <dbReference type="ARBA" id="ARBA00022553"/>
    </source>
</evidence>
<protein>
    <submittedName>
        <fullName evidence="9">DNA-binding response regulator</fullName>
    </submittedName>
</protein>
<dbReference type="PROSITE" id="PS00622">
    <property type="entry name" value="HTH_LUXR_1"/>
    <property type="match status" value="1"/>
</dbReference>